<sequence>MKGLNKLALATAVAAAPFAAQAELTAMSDQAMGDTTGQAGVTIELNTQVSMDQIQYSQSTDSAATGSLLVNNLSIGGMDSGGPFGEGLDVAINVDLPSGQTAEDSLSDFGSKAGSDAGLGGQDLTLNDGDALISVQSYKTDADGDAVPVDMNLNVGGTANNALQLESSDGDSSATLVSSIDMDVFLSQLDIIARTDNVVGGDSSSGSLEIEAGFAIDNLNAEFDVAAVGLEGMRMAGAGSLPVLKGAAKGNGDVLGGGAAIVSMDIGQGQALSGTGTANGETLRVNLDNFQADVWMPTINVGGGDGTTASVGSVGISNLQVSNTQMAIYGRE</sequence>
<feature type="signal peptide" evidence="1">
    <location>
        <begin position="1"/>
        <end position="22"/>
    </location>
</feature>
<evidence type="ECO:0000259" key="2">
    <source>
        <dbReference type="Pfam" id="PF19657"/>
    </source>
</evidence>
<feature type="domain" description="DUF6160" evidence="2">
    <location>
        <begin position="1"/>
        <end position="80"/>
    </location>
</feature>
<organism evidence="3 4">
    <name type="scientific">Vreelandella halophila</name>
    <dbReference type="NCBI Taxonomy" id="86177"/>
    <lineage>
        <taxon>Bacteria</taxon>
        <taxon>Pseudomonadati</taxon>
        <taxon>Pseudomonadota</taxon>
        <taxon>Gammaproteobacteria</taxon>
        <taxon>Oceanospirillales</taxon>
        <taxon>Halomonadaceae</taxon>
        <taxon>Vreelandella</taxon>
    </lineage>
</organism>
<dbReference type="AlphaFoldDB" id="A0A9X4YDK0"/>
<evidence type="ECO:0000313" key="3">
    <source>
        <dbReference type="EMBL" id="MYL27496.1"/>
    </source>
</evidence>
<evidence type="ECO:0000256" key="1">
    <source>
        <dbReference type="SAM" id="SignalP"/>
    </source>
</evidence>
<gene>
    <name evidence="3" type="ORF">GLW01_11910</name>
</gene>
<comment type="caution">
    <text evidence="3">The sequence shown here is derived from an EMBL/GenBank/DDBJ whole genome shotgun (WGS) entry which is preliminary data.</text>
</comment>
<dbReference type="EMBL" id="WMEX01000006">
    <property type="protein sequence ID" value="MYL27496.1"/>
    <property type="molecule type" value="Genomic_DNA"/>
</dbReference>
<evidence type="ECO:0000313" key="4">
    <source>
        <dbReference type="Proteomes" id="UP000460751"/>
    </source>
</evidence>
<dbReference type="Proteomes" id="UP000460751">
    <property type="component" value="Unassembled WGS sequence"/>
</dbReference>
<reference evidence="3 4" key="1">
    <citation type="submission" date="2019-11" db="EMBL/GenBank/DDBJ databases">
        <title>Genome sequences of 17 halophilic strains isolated from different environments.</title>
        <authorList>
            <person name="Furrow R.E."/>
        </authorList>
    </citation>
    <scope>NUCLEOTIDE SEQUENCE [LARGE SCALE GENOMIC DNA]</scope>
    <source>
        <strain evidence="3 4">22507_15_FS</strain>
    </source>
</reference>
<dbReference type="OrthoDB" id="6180023at2"/>
<dbReference type="Pfam" id="PF19657">
    <property type="entry name" value="DUF6160"/>
    <property type="match status" value="1"/>
</dbReference>
<protein>
    <recommendedName>
        <fullName evidence="2">DUF6160 domain-containing protein</fullName>
    </recommendedName>
</protein>
<keyword evidence="1" id="KW-0732">Signal</keyword>
<accession>A0A9X4YDK0</accession>
<name>A0A9X4YDK0_9GAMM</name>
<feature type="chain" id="PRO_5040969843" description="DUF6160 domain-containing protein" evidence="1">
    <location>
        <begin position="23"/>
        <end position="332"/>
    </location>
</feature>
<dbReference type="InterPro" id="IPR046158">
    <property type="entry name" value="DUF6160"/>
</dbReference>
<proteinExistence type="predicted"/>
<dbReference type="RefSeq" id="WP_160899189.1">
    <property type="nucleotide sequence ID" value="NZ_WMEX01000006.1"/>
</dbReference>
<keyword evidence="4" id="KW-1185">Reference proteome</keyword>